<dbReference type="EMBL" id="VNHM01000012">
    <property type="protein sequence ID" value="TYO94740.1"/>
    <property type="molecule type" value="Genomic_DNA"/>
</dbReference>
<proteinExistence type="predicted"/>
<protein>
    <submittedName>
        <fullName evidence="2">Triacylglycerol lipase</fullName>
    </submittedName>
</protein>
<name>A0A5S4ZQ67_9FIRM</name>
<accession>A0A5S4ZQ67</accession>
<reference evidence="2 3" key="1">
    <citation type="submission" date="2019-07" db="EMBL/GenBank/DDBJ databases">
        <title>Genomic Encyclopedia of Type Strains, Phase I: the one thousand microbial genomes (KMG-I) project.</title>
        <authorList>
            <person name="Kyrpides N."/>
        </authorList>
    </citation>
    <scope>NUCLEOTIDE SEQUENCE [LARGE SCALE GENOMIC DNA]</scope>
    <source>
        <strain evidence="2 3">DSM 6562</strain>
    </source>
</reference>
<dbReference type="Pfam" id="PF01764">
    <property type="entry name" value="Lipase_3"/>
    <property type="match status" value="1"/>
</dbReference>
<organism evidence="2 3">
    <name type="scientific">Desulfallas thermosapovorans DSM 6562</name>
    <dbReference type="NCBI Taxonomy" id="1121431"/>
    <lineage>
        <taxon>Bacteria</taxon>
        <taxon>Bacillati</taxon>
        <taxon>Bacillota</taxon>
        <taxon>Clostridia</taxon>
        <taxon>Eubacteriales</taxon>
        <taxon>Desulfallaceae</taxon>
        <taxon>Desulfallas</taxon>
    </lineage>
</organism>
<sequence>MSTSQFEEELDIKKMIFLAKACVQTYKQFKYDGKLIVPGGYSLVQVFKAKVLRVFEWFGYIIESENDAIIAFRGSLSRRDWITDLGVAQTNYQFAPNAGKVHRGFYHIYSSCRDNILNTLEGMSPHLKIYITGHSLGGGLAVLNALDVAVNTKHKNPIMLNFGAPRTGNYDFASVYNRLVKNSIRVVNDMDIAPKNPNRVTLSPIFNKFWVYKHVNYPYTISFQAGGAMANHDIRNYLKQLEKQVK</sequence>
<evidence type="ECO:0000313" key="3">
    <source>
        <dbReference type="Proteomes" id="UP000323166"/>
    </source>
</evidence>
<dbReference type="AlphaFoldDB" id="A0A5S4ZQ67"/>
<dbReference type="Gene3D" id="3.40.50.1820">
    <property type="entry name" value="alpha/beta hydrolase"/>
    <property type="match status" value="1"/>
</dbReference>
<dbReference type="InterPro" id="IPR051218">
    <property type="entry name" value="Sec_MonoDiacylglyc_Lipase"/>
</dbReference>
<dbReference type="Proteomes" id="UP000323166">
    <property type="component" value="Unassembled WGS sequence"/>
</dbReference>
<dbReference type="InterPro" id="IPR029058">
    <property type="entry name" value="AB_hydrolase_fold"/>
</dbReference>
<dbReference type="PANTHER" id="PTHR45856:SF24">
    <property type="entry name" value="FUNGAL LIPASE-LIKE DOMAIN-CONTAINING PROTEIN"/>
    <property type="match status" value="1"/>
</dbReference>
<evidence type="ECO:0000313" key="2">
    <source>
        <dbReference type="EMBL" id="TYO94740.1"/>
    </source>
</evidence>
<gene>
    <name evidence="2" type="ORF">LX24_02209</name>
</gene>
<feature type="domain" description="Fungal lipase-type" evidence="1">
    <location>
        <begin position="69"/>
        <end position="199"/>
    </location>
</feature>
<keyword evidence="3" id="KW-1185">Reference proteome</keyword>
<comment type="caution">
    <text evidence="2">The sequence shown here is derived from an EMBL/GenBank/DDBJ whole genome shotgun (WGS) entry which is preliminary data.</text>
</comment>
<dbReference type="PANTHER" id="PTHR45856">
    <property type="entry name" value="ALPHA/BETA-HYDROLASES SUPERFAMILY PROTEIN"/>
    <property type="match status" value="1"/>
</dbReference>
<dbReference type="InterPro" id="IPR002921">
    <property type="entry name" value="Fungal_lipase-type"/>
</dbReference>
<evidence type="ECO:0000259" key="1">
    <source>
        <dbReference type="Pfam" id="PF01764"/>
    </source>
</evidence>
<dbReference type="RefSeq" id="WP_166512195.1">
    <property type="nucleotide sequence ID" value="NZ_VNHM01000012.1"/>
</dbReference>
<dbReference type="CDD" id="cd00519">
    <property type="entry name" value="Lipase_3"/>
    <property type="match status" value="1"/>
</dbReference>
<dbReference type="SUPFAM" id="SSF53474">
    <property type="entry name" value="alpha/beta-Hydrolases"/>
    <property type="match status" value="1"/>
</dbReference>
<dbReference type="GO" id="GO:0006629">
    <property type="term" value="P:lipid metabolic process"/>
    <property type="evidence" value="ECO:0007669"/>
    <property type="project" value="InterPro"/>
</dbReference>